<dbReference type="PANTHER" id="PTHR45942">
    <property type="entry name" value="PROTEIN PHOSPATASE 3 REGULATORY SUBUNIT B ALPHA ISOFORM TYPE 1"/>
    <property type="match status" value="1"/>
</dbReference>
<evidence type="ECO:0000259" key="9">
    <source>
        <dbReference type="PROSITE" id="PS50222"/>
    </source>
</evidence>
<evidence type="ECO:0000256" key="1">
    <source>
        <dbReference type="ARBA" id="ARBA00022723"/>
    </source>
</evidence>
<sequence length="158" mass="18196">MASPNITIEKEDHWMNRINELTSLSHFSRDEIQRLYKRFKKLDKDGNGSIDKEEFMAIPQIAANPLAGRLMAIFDTDKGGSIDFQEFITGLSVFSVKGEKHEKWRFAFKVYDMDQDGFISNGELFLVLKMMVGNNLTDLQLQQVANPKHLNRLSIKQL</sequence>
<dbReference type="STRING" id="988480.A0A075AUK6"/>
<evidence type="ECO:0000313" key="13">
    <source>
        <dbReference type="Proteomes" id="UP000281549"/>
    </source>
</evidence>
<name>A0A075AUK6_ROZAC</name>
<comment type="similarity">
    <text evidence="4">Belongs to the calcineurin regulatory subunit family.</text>
</comment>
<keyword evidence="12" id="KW-1185">Reference proteome</keyword>
<dbReference type="OrthoDB" id="191686at2759"/>
<accession>A0A075AUK6</accession>
<reference evidence="13" key="2">
    <citation type="journal article" date="2018" name="Nat. Microbiol.">
        <title>Leveraging single-cell genomics to expand the fungal tree of life.</title>
        <authorList>
            <person name="Ahrendt S.R."/>
            <person name="Quandt C.A."/>
            <person name="Ciobanu D."/>
            <person name="Clum A."/>
            <person name="Salamov A."/>
            <person name="Andreopoulos B."/>
            <person name="Cheng J.F."/>
            <person name="Woyke T."/>
            <person name="Pelin A."/>
            <person name="Henrissat B."/>
            <person name="Reynolds N.K."/>
            <person name="Benny G.L."/>
            <person name="Smith M.E."/>
            <person name="James T.Y."/>
            <person name="Grigoriev I.V."/>
        </authorList>
    </citation>
    <scope>NUCLEOTIDE SEQUENCE [LARGE SCALE GENOMIC DNA]</scope>
    <source>
        <strain evidence="13">CSF55</strain>
    </source>
</reference>
<evidence type="ECO:0000313" key="12">
    <source>
        <dbReference type="Proteomes" id="UP000030755"/>
    </source>
</evidence>
<dbReference type="EMBL" id="KE561029">
    <property type="protein sequence ID" value="EPZ33845.1"/>
    <property type="molecule type" value="Genomic_DNA"/>
</dbReference>
<dbReference type="InterPro" id="IPR011992">
    <property type="entry name" value="EF-hand-dom_pair"/>
</dbReference>
<keyword evidence="1" id="KW-0479">Metal-binding</keyword>
<dbReference type="GO" id="GO:0005955">
    <property type="term" value="C:calcineurin complex"/>
    <property type="evidence" value="ECO:0007669"/>
    <property type="project" value="EnsemblFungi"/>
</dbReference>
<evidence type="ECO:0000256" key="4">
    <source>
        <dbReference type="ARBA" id="ARBA00023774"/>
    </source>
</evidence>
<protein>
    <recommendedName>
        <fullName evidence="6">Calcineurin subunit B</fullName>
    </recommendedName>
    <alternativeName>
        <fullName evidence="7">Calcineurin regulatory subunit</fullName>
    </alternativeName>
    <alternativeName>
        <fullName evidence="8">Protein phosphatase 2B regulatory subunit</fullName>
    </alternativeName>
</protein>
<dbReference type="Pfam" id="PF13202">
    <property type="entry name" value="EF-hand_5"/>
    <property type="match status" value="1"/>
</dbReference>
<evidence type="ECO:0000256" key="2">
    <source>
        <dbReference type="ARBA" id="ARBA00022737"/>
    </source>
</evidence>
<dbReference type="Pfam" id="PF13499">
    <property type="entry name" value="EF-hand_7"/>
    <property type="match status" value="1"/>
</dbReference>
<keyword evidence="2" id="KW-0677">Repeat</keyword>
<dbReference type="GO" id="GO:0006873">
    <property type="term" value="P:intracellular monoatomic ion homeostasis"/>
    <property type="evidence" value="ECO:0007669"/>
    <property type="project" value="EnsemblFungi"/>
</dbReference>
<dbReference type="PROSITE" id="PS50222">
    <property type="entry name" value="EF_HAND_2"/>
    <property type="match status" value="3"/>
</dbReference>
<evidence type="ECO:0000256" key="7">
    <source>
        <dbReference type="ARBA" id="ARBA00031295"/>
    </source>
</evidence>
<reference evidence="11" key="3">
    <citation type="submission" date="2018-08" db="EMBL/GenBank/DDBJ databases">
        <title>Leveraging single-cell genomics to expand the Fungal Tree of Life.</title>
        <authorList>
            <consortium name="DOE Joint Genome Institute"/>
            <person name="Ahrendt S.R."/>
            <person name="Quandt C.A."/>
            <person name="Ciobanu D."/>
            <person name="Clum A."/>
            <person name="Salamov A."/>
            <person name="Andreopoulos B."/>
            <person name="Cheng J.-F."/>
            <person name="Woyke T."/>
            <person name="Pelin A."/>
            <person name="Henrissat B."/>
            <person name="Reynolds N."/>
            <person name="Benny G.L."/>
            <person name="Smith M.E."/>
            <person name="James T.Y."/>
            <person name="Grigoriev I.V."/>
        </authorList>
    </citation>
    <scope>NUCLEOTIDE SEQUENCE</scope>
    <source>
        <strain evidence="11">CSF55</strain>
    </source>
</reference>
<dbReference type="Gene3D" id="1.10.238.10">
    <property type="entry name" value="EF-hand"/>
    <property type="match status" value="1"/>
</dbReference>
<dbReference type="OMA" id="KXAFRIY"/>
<organism evidence="10 12">
    <name type="scientific">Rozella allomycis (strain CSF55)</name>
    <dbReference type="NCBI Taxonomy" id="988480"/>
    <lineage>
        <taxon>Eukaryota</taxon>
        <taxon>Fungi</taxon>
        <taxon>Fungi incertae sedis</taxon>
        <taxon>Cryptomycota</taxon>
        <taxon>Cryptomycota incertae sedis</taxon>
        <taxon>Rozella</taxon>
    </lineage>
</organism>
<evidence type="ECO:0000256" key="8">
    <source>
        <dbReference type="ARBA" id="ARBA00032848"/>
    </source>
</evidence>
<feature type="domain" description="EF-hand" evidence="9">
    <location>
        <begin position="69"/>
        <end position="97"/>
    </location>
</feature>
<keyword evidence="3" id="KW-0106">Calcium</keyword>
<evidence type="ECO:0000256" key="6">
    <source>
        <dbReference type="ARBA" id="ARBA00023832"/>
    </source>
</evidence>
<dbReference type="InterPro" id="IPR018247">
    <property type="entry name" value="EF_Hand_1_Ca_BS"/>
</dbReference>
<feature type="domain" description="EF-hand" evidence="9">
    <location>
        <begin position="30"/>
        <end position="65"/>
    </location>
</feature>
<evidence type="ECO:0000313" key="10">
    <source>
        <dbReference type="EMBL" id="EPZ33845.1"/>
    </source>
</evidence>
<reference evidence="10 12" key="1">
    <citation type="journal article" date="2013" name="Curr. Biol.">
        <title>Shared signatures of parasitism and phylogenomics unite Cryptomycota and microsporidia.</title>
        <authorList>
            <person name="James T.Y."/>
            <person name="Pelin A."/>
            <person name="Bonen L."/>
            <person name="Ahrendt S."/>
            <person name="Sain D."/>
            <person name="Corradi N."/>
            <person name="Stajich J.E."/>
        </authorList>
    </citation>
    <scope>NUCLEOTIDE SEQUENCE [LARGE SCALE GENOMIC DNA]</scope>
    <source>
        <strain evidence="10 12">CSF55</strain>
        <strain evidence="10 12">CSF55</strain>
    </source>
</reference>
<comment type="subunit">
    <text evidence="5">Composed of a catalytic subunit (A) and a regulatory subunit (B).</text>
</comment>
<dbReference type="Proteomes" id="UP000281549">
    <property type="component" value="Unassembled WGS sequence"/>
</dbReference>
<dbReference type="GO" id="GO:0071444">
    <property type="term" value="P:cellular response to pheromone"/>
    <property type="evidence" value="ECO:0007669"/>
    <property type="project" value="EnsemblFungi"/>
</dbReference>
<dbReference type="HOGENOM" id="CLU_061288_10_4_1"/>
<feature type="domain" description="EF-hand" evidence="9">
    <location>
        <begin position="99"/>
        <end position="134"/>
    </location>
</feature>
<dbReference type="AlphaFoldDB" id="A0A075AUK6"/>
<dbReference type="Proteomes" id="UP000030755">
    <property type="component" value="Unassembled WGS sequence"/>
</dbReference>
<evidence type="ECO:0000256" key="5">
    <source>
        <dbReference type="ARBA" id="ARBA00023792"/>
    </source>
</evidence>
<dbReference type="SMART" id="SM00054">
    <property type="entry name" value="EFh"/>
    <property type="match status" value="3"/>
</dbReference>
<dbReference type="GO" id="GO:0004723">
    <property type="term" value="F:calcium-dependent protein serine/threonine phosphatase activity"/>
    <property type="evidence" value="ECO:0007669"/>
    <property type="project" value="EnsemblFungi"/>
</dbReference>
<dbReference type="EMBL" id="ML006055">
    <property type="protein sequence ID" value="RKP17050.1"/>
    <property type="molecule type" value="Genomic_DNA"/>
</dbReference>
<dbReference type="FunFam" id="1.10.238.10:FF:000001">
    <property type="entry name" value="Calmodulin 1"/>
    <property type="match status" value="1"/>
</dbReference>
<dbReference type="GO" id="GO:0005509">
    <property type="term" value="F:calcium ion binding"/>
    <property type="evidence" value="ECO:0007669"/>
    <property type="project" value="EnsemblFungi"/>
</dbReference>
<dbReference type="GO" id="GO:0000747">
    <property type="term" value="P:conjugation with cellular fusion"/>
    <property type="evidence" value="ECO:0007669"/>
    <property type="project" value="EnsemblFungi"/>
</dbReference>
<dbReference type="InterPro" id="IPR002048">
    <property type="entry name" value="EF_hand_dom"/>
</dbReference>
<dbReference type="CDD" id="cd00051">
    <property type="entry name" value="EFh"/>
    <property type="match status" value="1"/>
</dbReference>
<dbReference type="PROSITE" id="PS00018">
    <property type="entry name" value="EF_HAND_1"/>
    <property type="match status" value="3"/>
</dbReference>
<proteinExistence type="inferred from homology"/>
<evidence type="ECO:0000256" key="3">
    <source>
        <dbReference type="ARBA" id="ARBA00022837"/>
    </source>
</evidence>
<dbReference type="SUPFAM" id="SSF47473">
    <property type="entry name" value="EF-hand"/>
    <property type="match status" value="1"/>
</dbReference>
<evidence type="ECO:0000313" key="11">
    <source>
        <dbReference type="EMBL" id="RKP17050.1"/>
    </source>
</evidence>
<gene>
    <name evidence="10" type="ORF">O9G_004437</name>
    <name evidence="11" type="ORF">ROZALSC1DRAFT_31101</name>
</gene>